<dbReference type="InterPro" id="IPR000866">
    <property type="entry name" value="AhpC/TSA"/>
</dbReference>
<dbReference type="PROSITE" id="PS51352">
    <property type="entry name" value="THIOREDOXIN_2"/>
    <property type="match status" value="1"/>
</dbReference>
<evidence type="ECO:0000256" key="1">
    <source>
        <dbReference type="ARBA" id="ARBA00023284"/>
    </source>
</evidence>
<proteinExistence type="predicted"/>
<evidence type="ECO:0000313" key="5">
    <source>
        <dbReference type="Proteomes" id="UP000593892"/>
    </source>
</evidence>
<dbReference type="Pfam" id="PF00578">
    <property type="entry name" value="AhpC-TSA"/>
    <property type="match status" value="1"/>
</dbReference>
<dbReference type="SUPFAM" id="SSF52833">
    <property type="entry name" value="Thioredoxin-like"/>
    <property type="match status" value="1"/>
</dbReference>
<feature type="domain" description="Thioredoxin" evidence="3">
    <location>
        <begin position="9"/>
        <end position="157"/>
    </location>
</feature>
<dbReference type="PANTHER" id="PTHR42852">
    <property type="entry name" value="THIOL:DISULFIDE INTERCHANGE PROTEIN DSBE"/>
    <property type="match status" value="1"/>
</dbReference>
<keyword evidence="2" id="KW-0732">Signal</keyword>
<feature type="signal peptide" evidence="2">
    <location>
        <begin position="1"/>
        <end position="17"/>
    </location>
</feature>
<dbReference type="InterPro" id="IPR017937">
    <property type="entry name" value="Thioredoxin_CS"/>
</dbReference>
<sequence length="157" mass="17120">MRRILLTLLLAAVPVLAADLKPVDEATYTAKVVAPAKGKVLLVNFWATYCVPCRKEMPQLVALAARLKAQGFELATISADEPEQAKDAGAYLDKTKVPAPVYIRRAKDDDKFAAGLDPKWSGALPASFLYDKTGKKVRSFFGEVNLTELEAAIKKLL</sequence>
<organism evidence="4 5">
    <name type="scientific">Paludibaculum fermentans</name>
    <dbReference type="NCBI Taxonomy" id="1473598"/>
    <lineage>
        <taxon>Bacteria</taxon>
        <taxon>Pseudomonadati</taxon>
        <taxon>Acidobacteriota</taxon>
        <taxon>Terriglobia</taxon>
        <taxon>Bryobacterales</taxon>
        <taxon>Bryobacteraceae</taxon>
        <taxon>Paludibaculum</taxon>
    </lineage>
</organism>
<dbReference type="GO" id="GO:0016209">
    <property type="term" value="F:antioxidant activity"/>
    <property type="evidence" value="ECO:0007669"/>
    <property type="project" value="InterPro"/>
</dbReference>
<dbReference type="Gene3D" id="3.40.30.10">
    <property type="entry name" value="Glutaredoxin"/>
    <property type="match status" value="1"/>
</dbReference>
<accession>A0A7S7NJU3</accession>
<dbReference type="GO" id="GO:0016491">
    <property type="term" value="F:oxidoreductase activity"/>
    <property type="evidence" value="ECO:0007669"/>
    <property type="project" value="InterPro"/>
</dbReference>
<gene>
    <name evidence="4" type="ORF">IRI77_18590</name>
</gene>
<dbReference type="Proteomes" id="UP000593892">
    <property type="component" value="Chromosome"/>
</dbReference>
<protein>
    <submittedName>
        <fullName evidence="4">TlpA family protein disulfide reductase</fullName>
    </submittedName>
</protein>
<dbReference type="InterPro" id="IPR036249">
    <property type="entry name" value="Thioredoxin-like_sf"/>
</dbReference>
<keyword evidence="5" id="KW-1185">Reference proteome</keyword>
<name>A0A7S7NJU3_PALFE</name>
<reference evidence="4 5" key="1">
    <citation type="submission" date="2020-10" db="EMBL/GenBank/DDBJ databases">
        <title>Complete genome sequence of Paludibaculum fermentans P105T, a facultatively anaerobic acidobacterium capable of dissimilatory Fe(III) reduction.</title>
        <authorList>
            <person name="Dedysh S.N."/>
            <person name="Beletsky A.V."/>
            <person name="Kulichevskaya I.S."/>
            <person name="Mardanov A.V."/>
            <person name="Ravin N.V."/>
        </authorList>
    </citation>
    <scope>NUCLEOTIDE SEQUENCE [LARGE SCALE GENOMIC DNA]</scope>
    <source>
        <strain evidence="4 5">P105</strain>
    </source>
</reference>
<dbReference type="RefSeq" id="WP_194446544.1">
    <property type="nucleotide sequence ID" value="NZ_CP063849.1"/>
</dbReference>
<evidence type="ECO:0000313" key="4">
    <source>
        <dbReference type="EMBL" id="QOY84874.1"/>
    </source>
</evidence>
<evidence type="ECO:0000259" key="3">
    <source>
        <dbReference type="PROSITE" id="PS51352"/>
    </source>
</evidence>
<dbReference type="AlphaFoldDB" id="A0A7S7NJU3"/>
<dbReference type="KEGG" id="pfer:IRI77_18590"/>
<dbReference type="PANTHER" id="PTHR42852:SF18">
    <property type="entry name" value="CHROMOSOME UNDETERMINED SCAFFOLD_47, WHOLE GENOME SHOTGUN SEQUENCE"/>
    <property type="match status" value="1"/>
</dbReference>
<evidence type="ECO:0000256" key="2">
    <source>
        <dbReference type="SAM" id="SignalP"/>
    </source>
</evidence>
<dbReference type="PROSITE" id="PS00194">
    <property type="entry name" value="THIOREDOXIN_1"/>
    <property type="match status" value="1"/>
</dbReference>
<dbReference type="InterPro" id="IPR050553">
    <property type="entry name" value="Thioredoxin_ResA/DsbE_sf"/>
</dbReference>
<dbReference type="CDD" id="cd02966">
    <property type="entry name" value="TlpA_like_family"/>
    <property type="match status" value="1"/>
</dbReference>
<dbReference type="EMBL" id="CP063849">
    <property type="protein sequence ID" value="QOY84874.1"/>
    <property type="molecule type" value="Genomic_DNA"/>
</dbReference>
<dbReference type="InterPro" id="IPR013766">
    <property type="entry name" value="Thioredoxin_domain"/>
</dbReference>
<feature type="chain" id="PRO_5032487884" evidence="2">
    <location>
        <begin position="18"/>
        <end position="157"/>
    </location>
</feature>
<keyword evidence="1" id="KW-0676">Redox-active center</keyword>